<sequence length="46" mass="5113">MVCVYRTFSFAVSPLVGTGFLCPTRLEMVQSEVISGLSLVVYNLER</sequence>
<organism evidence="1">
    <name type="scientific">Rhizophora mucronata</name>
    <name type="common">Asiatic mangrove</name>
    <dbReference type="NCBI Taxonomy" id="61149"/>
    <lineage>
        <taxon>Eukaryota</taxon>
        <taxon>Viridiplantae</taxon>
        <taxon>Streptophyta</taxon>
        <taxon>Embryophyta</taxon>
        <taxon>Tracheophyta</taxon>
        <taxon>Spermatophyta</taxon>
        <taxon>Magnoliopsida</taxon>
        <taxon>eudicotyledons</taxon>
        <taxon>Gunneridae</taxon>
        <taxon>Pentapetalae</taxon>
        <taxon>rosids</taxon>
        <taxon>fabids</taxon>
        <taxon>Malpighiales</taxon>
        <taxon>Rhizophoraceae</taxon>
        <taxon>Rhizophora</taxon>
    </lineage>
</organism>
<dbReference type="EMBL" id="GGEC01083225">
    <property type="protein sequence ID" value="MBX63709.1"/>
    <property type="molecule type" value="Transcribed_RNA"/>
</dbReference>
<dbReference type="AlphaFoldDB" id="A0A2P2Q9Z7"/>
<proteinExistence type="predicted"/>
<evidence type="ECO:0000313" key="1">
    <source>
        <dbReference type="EMBL" id="MBX63709.1"/>
    </source>
</evidence>
<accession>A0A2P2Q9Z7</accession>
<protein>
    <submittedName>
        <fullName evidence="1">Uncharacterized protein</fullName>
    </submittedName>
</protein>
<name>A0A2P2Q9Z7_RHIMU</name>
<reference evidence="1" key="1">
    <citation type="submission" date="2018-02" db="EMBL/GenBank/DDBJ databases">
        <title>Rhizophora mucronata_Transcriptome.</title>
        <authorList>
            <person name="Meera S.P."/>
            <person name="Sreeshan A."/>
            <person name="Augustine A."/>
        </authorList>
    </citation>
    <scope>NUCLEOTIDE SEQUENCE</scope>
    <source>
        <tissue evidence="1">Leaf</tissue>
    </source>
</reference>